<comment type="caution">
    <text evidence="4">The sequence shown here is derived from an EMBL/GenBank/DDBJ whole genome shotgun (WGS) entry which is preliminary data.</text>
</comment>
<dbReference type="EMBL" id="JACRTB010000008">
    <property type="protein sequence ID" value="MBC8576098.1"/>
    <property type="molecule type" value="Genomic_DNA"/>
</dbReference>
<dbReference type="InterPro" id="IPR050272">
    <property type="entry name" value="Isochorismatase-like_hydrls"/>
</dbReference>
<comment type="similarity">
    <text evidence="1">Belongs to the isochorismatase family.</text>
</comment>
<dbReference type="InterPro" id="IPR000868">
    <property type="entry name" value="Isochorismatase-like_dom"/>
</dbReference>
<evidence type="ECO:0000256" key="2">
    <source>
        <dbReference type="ARBA" id="ARBA00022801"/>
    </source>
</evidence>
<evidence type="ECO:0000256" key="1">
    <source>
        <dbReference type="ARBA" id="ARBA00006336"/>
    </source>
</evidence>
<dbReference type="CDD" id="cd00431">
    <property type="entry name" value="cysteine_hydrolases"/>
    <property type="match status" value="1"/>
</dbReference>
<dbReference type="SUPFAM" id="SSF52499">
    <property type="entry name" value="Isochorismatase-like hydrolases"/>
    <property type="match status" value="1"/>
</dbReference>
<gene>
    <name evidence="4" type="ORF">H8717_06715</name>
</gene>
<dbReference type="Pfam" id="PF00857">
    <property type="entry name" value="Isochorismatase"/>
    <property type="match status" value="1"/>
</dbReference>
<accession>A0ABR7NI67</accession>
<evidence type="ECO:0000313" key="5">
    <source>
        <dbReference type="Proteomes" id="UP000658131"/>
    </source>
</evidence>
<proteinExistence type="inferred from homology"/>
<evidence type="ECO:0000313" key="4">
    <source>
        <dbReference type="EMBL" id="MBC8576098.1"/>
    </source>
</evidence>
<dbReference type="PANTHER" id="PTHR43540">
    <property type="entry name" value="PEROXYUREIDOACRYLATE/UREIDOACRYLATE AMIDOHYDROLASE-RELATED"/>
    <property type="match status" value="1"/>
</dbReference>
<feature type="domain" description="Isochorismatase-like" evidence="3">
    <location>
        <begin position="29"/>
        <end position="207"/>
    </location>
</feature>
<dbReference type="Proteomes" id="UP000658131">
    <property type="component" value="Unassembled WGS sequence"/>
</dbReference>
<protein>
    <submittedName>
        <fullName evidence="4">Cysteine hydrolase</fullName>
    </submittedName>
</protein>
<dbReference type="RefSeq" id="WP_262399649.1">
    <property type="nucleotide sequence ID" value="NZ_JACRTB010000008.1"/>
</dbReference>
<keyword evidence="2 4" id="KW-0378">Hydrolase</keyword>
<name>A0ABR7NI67_9FIRM</name>
<keyword evidence="5" id="KW-1185">Reference proteome</keyword>
<dbReference type="InterPro" id="IPR036380">
    <property type="entry name" value="Isochorismatase-like_sf"/>
</dbReference>
<evidence type="ECO:0000259" key="3">
    <source>
        <dbReference type="Pfam" id="PF00857"/>
    </source>
</evidence>
<reference evidence="4 5" key="1">
    <citation type="submission" date="2020-08" db="EMBL/GenBank/DDBJ databases">
        <title>Genome public.</title>
        <authorList>
            <person name="Liu C."/>
            <person name="Sun Q."/>
        </authorList>
    </citation>
    <scope>NUCLEOTIDE SEQUENCE [LARGE SCALE GENOMIC DNA]</scope>
    <source>
        <strain evidence="4 5">BX1</strain>
    </source>
</reference>
<dbReference type="PANTHER" id="PTHR43540:SF6">
    <property type="entry name" value="ISOCHORISMATASE-LIKE DOMAIN-CONTAINING PROTEIN"/>
    <property type="match status" value="1"/>
</dbReference>
<dbReference type="Gene3D" id="3.40.50.850">
    <property type="entry name" value="Isochorismatase-like"/>
    <property type="match status" value="1"/>
</dbReference>
<organism evidence="4 5">
    <name type="scientific">Yanshouia hominis</name>
    <dbReference type="NCBI Taxonomy" id="2763673"/>
    <lineage>
        <taxon>Bacteria</taxon>
        <taxon>Bacillati</taxon>
        <taxon>Bacillota</taxon>
        <taxon>Clostridia</taxon>
        <taxon>Eubacteriales</taxon>
        <taxon>Oscillospiraceae</taxon>
        <taxon>Yanshouia</taxon>
    </lineage>
</organism>
<sequence>MYSKKPVAKYQYNDPEPAELAQVLSPEHTALIIIDMQNDFASDKGKFALGGRDSTAVKSIIPACQRLLMAARNAGVFVVHIQQTTLPDGQSDNGGWLAFKTRDGKSPTYGEIGSWGWEHVDELKPCGGEPVVTKFRPDAFLNTPLDMLLHSNKIESVVCCGCTTEGCVMATVMGAAFHDYYTCVAEDAVATSVDGAHEHAIWLMKKRYIVRNVEEIIGCWQKH</sequence>
<dbReference type="GO" id="GO:0016787">
    <property type="term" value="F:hydrolase activity"/>
    <property type="evidence" value="ECO:0007669"/>
    <property type="project" value="UniProtKB-KW"/>
</dbReference>